<evidence type="ECO:0000256" key="6">
    <source>
        <dbReference type="ARBA" id="ARBA00022989"/>
    </source>
</evidence>
<evidence type="ECO:0000256" key="2">
    <source>
        <dbReference type="ARBA" id="ARBA00007935"/>
    </source>
</evidence>
<dbReference type="OrthoDB" id="9055647at2"/>
<proteinExistence type="inferred from homology"/>
<protein>
    <submittedName>
        <fullName evidence="9">Iron complex transport system permease protein</fullName>
    </submittedName>
</protein>
<dbReference type="Gene3D" id="1.10.3470.10">
    <property type="entry name" value="ABC transporter involved in vitamin B12 uptake, BtuC"/>
    <property type="match status" value="1"/>
</dbReference>
<comment type="subcellular location">
    <subcellularLocation>
        <location evidence="1">Cell membrane</location>
        <topology evidence="1">Multi-pass membrane protein</topology>
    </subcellularLocation>
</comment>
<name>A0A662ZF53_9GAMM</name>
<dbReference type="RefSeq" id="WP_093140575.1">
    <property type="nucleotide sequence ID" value="NZ_FOXF01000005.1"/>
</dbReference>
<evidence type="ECO:0000313" key="9">
    <source>
        <dbReference type="EMBL" id="SFP10353.1"/>
    </source>
</evidence>
<dbReference type="Pfam" id="PF01032">
    <property type="entry name" value="FecCD"/>
    <property type="match status" value="1"/>
</dbReference>
<reference evidence="9 10" key="1">
    <citation type="submission" date="2016-10" db="EMBL/GenBank/DDBJ databases">
        <authorList>
            <person name="Varghese N."/>
            <person name="Submissions S."/>
        </authorList>
    </citation>
    <scope>NUCLEOTIDE SEQUENCE [LARGE SCALE GENOMIC DNA]</scope>
    <source>
        <strain evidence="9 10">DSM 1361</strain>
    </source>
</reference>
<feature type="transmembrane region" description="Helical" evidence="8">
    <location>
        <begin position="49"/>
        <end position="70"/>
    </location>
</feature>
<feature type="transmembrane region" description="Helical" evidence="8">
    <location>
        <begin position="223"/>
        <end position="248"/>
    </location>
</feature>
<comment type="similarity">
    <text evidence="2">Belongs to the binding-protein-dependent transport system permease family. FecCD subfamily.</text>
</comment>
<dbReference type="PANTHER" id="PTHR30472:SF25">
    <property type="entry name" value="ABC TRANSPORTER PERMEASE PROTEIN MJ0876-RELATED"/>
    <property type="match status" value="1"/>
</dbReference>
<dbReference type="GO" id="GO:0033214">
    <property type="term" value="P:siderophore-iron import into cell"/>
    <property type="evidence" value="ECO:0007669"/>
    <property type="project" value="TreeGrafter"/>
</dbReference>
<gene>
    <name evidence="9" type="ORF">SAMN02910344_00434</name>
</gene>
<dbReference type="InterPro" id="IPR037294">
    <property type="entry name" value="ABC_BtuC-like"/>
</dbReference>
<feature type="transmembrane region" description="Helical" evidence="8">
    <location>
        <begin position="79"/>
        <end position="102"/>
    </location>
</feature>
<keyword evidence="4" id="KW-1003">Cell membrane</keyword>
<feature type="transmembrane region" description="Helical" evidence="8">
    <location>
        <begin position="108"/>
        <end position="125"/>
    </location>
</feature>
<sequence>MYKYFSLIIVFIVVFILSLNFGGSDLTIVDVWNNSELQEVFWDIRLPRVLNAVLIGCMLSVSGVAFQAVFQNPLVSPDLLGASSGAAMGTLLLLICGVTGIWLPVGALFSGGVVTVICVMLAWLINRRGKFNQLVLILTGILLSSMIVSFINILHYFMPDEGTLLGVTSFLMGSLNGLGYHDLMLQGIFGIPAIVMLFVFASRLNLLVLPVDILEIQGINTRILFVFVLLLASMAACTTVAIAGIIGWVSLIIPNLARMWVGGDHRTLLPFSALMGADFVLLADLLSRTITEVEIPIGILIGIIGAPLFLVIMAKNIKWEA</sequence>
<organism evidence="9 10">
    <name type="scientific">Ruminobacter amylophilus</name>
    <dbReference type="NCBI Taxonomy" id="867"/>
    <lineage>
        <taxon>Bacteria</taxon>
        <taxon>Pseudomonadati</taxon>
        <taxon>Pseudomonadota</taxon>
        <taxon>Gammaproteobacteria</taxon>
        <taxon>Aeromonadales</taxon>
        <taxon>Succinivibrionaceae</taxon>
        <taxon>Ruminobacter</taxon>
    </lineage>
</organism>
<dbReference type="Proteomes" id="UP000243745">
    <property type="component" value="Unassembled WGS sequence"/>
</dbReference>
<dbReference type="SUPFAM" id="SSF81345">
    <property type="entry name" value="ABC transporter involved in vitamin B12 uptake, BtuC"/>
    <property type="match status" value="1"/>
</dbReference>
<dbReference type="GO" id="GO:0022857">
    <property type="term" value="F:transmembrane transporter activity"/>
    <property type="evidence" value="ECO:0007669"/>
    <property type="project" value="InterPro"/>
</dbReference>
<keyword evidence="7 8" id="KW-0472">Membrane</keyword>
<evidence type="ECO:0000256" key="7">
    <source>
        <dbReference type="ARBA" id="ARBA00023136"/>
    </source>
</evidence>
<dbReference type="EMBL" id="FOXF01000005">
    <property type="protein sequence ID" value="SFP10353.1"/>
    <property type="molecule type" value="Genomic_DNA"/>
</dbReference>
<dbReference type="GO" id="GO:0005886">
    <property type="term" value="C:plasma membrane"/>
    <property type="evidence" value="ECO:0007669"/>
    <property type="project" value="UniProtKB-SubCell"/>
</dbReference>
<dbReference type="PANTHER" id="PTHR30472">
    <property type="entry name" value="FERRIC ENTEROBACTIN TRANSPORT SYSTEM PERMEASE PROTEIN"/>
    <property type="match status" value="1"/>
</dbReference>
<feature type="transmembrane region" description="Helical" evidence="8">
    <location>
        <begin position="178"/>
        <end position="202"/>
    </location>
</feature>
<evidence type="ECO:0000313" key="10">
    <source>
        <dbReference type="Proteomes" id="UP000243745"/>
    </source>
</evidence>
<evidence type="ECO:0000256" key="1">
    <source>
        <dbReference type="ARBA" id="ARBA00004651"/>
    </source>
</evidence>
<evidence type="ECO:0000256" key="3">
    <source>
        <dbReference type="ARBA" id="ARBA00022448"/>
    </source>
</evidence>
<accession>A0A662ZF53</accession>
<keyword evidence="3" id="KW-0813">Transport</keyword>
<evidence type="ECO:0000256" key="4">
    <source>
        <dbReference type="ARBA" id="ARBA00022475"/>
    </source>
</evidence>
<keyword evidence="10" id="KW-1185">Reference proteome</keyword>
<evidence type="ECO:0000256" key="8">
    <source>
        <dbReference type="SAM" id="Phobius"/>
    </source>
</evidence>
<dbReference type="InterPro" id="IPR000522">
    <property type="entry name" value="ABC_transptr_permease_BtuC"/>
</dbReference>
<dbReference type="CDD" id="cd06550">
    <property type="entry name" value="TM_ABC_iron-siderophores_like"/>
    <property type="match status" value="1"/>
</dbReference>
<dbReference type="AlphaFoldDB" id="A0A662ZF53"/>
<keyword evidence="5 8" id="KW-0812">Transmembrane</keyword>
<evidence type="ECO:0000256" key="5">
    <source>
        <dbReference type="ARBA" id="ARBA00022692"/>
    </source>
</evidence>
<keyword evidence="6 8" id="KW-1133">Transmembrane helix</keyword>
<feature type="transmembrane region" description="Helical" evidence="8">
    <location>
        <begin position="134"/>
        <end position="158"/>
    </location>
</feature>
<feature type="transmembrane region" description="Helical" evidence="8">
    <location>
        <begin position="7"/>
        <end position="29"/>
    </location>
</feature>
<feature type="transmembrane region" description="Helical" evidence="8">
    <location>
        <begin position="293"/>
        <end position="314"/>
    </location>
</feature>